<dbReference type="AlphaFoldDB" id="A0A7S3B2Z7"/>
<keyword evidence="3 4" id="KW-0326">Glycosidase</keyword>
<evidence type="ECO:0000256" key="4">
    <source>
        <dbReference type="RuleBase" id="RU361169"/>
    </source>
</evidence>
<dbReference type="InterPro" id="IPR012334">
    <property type="entry name" value="Pectin_lyas_fold"/>
</dbReference>
<evidence type="ECO:0000256" key="2">
    <source>
        <dbReference type="ARBA" id="ARBA00022801"/>
    </source>
</evidence>
<reference evidence="5" key="1">
    <citation type="submission" date="2021-01" db="EMBL/GenBank/DDBJ databases">
        <authorList>
            <person name="Corre E."/>
            <person name="Pelletier E."/>
            <person name="Niang G."/>
            <person name="Scheremetjew M."/>
            <person name="Finn R."/>
            <person name="Kale V."/>
            <person name="Holt S."/>
            <person name="Cochrane G."/>
            <person name="Meng A."/>
            <person name="Brown T."/>
            <person name="Cohen L."/>
        </authorList>
    </citation>
    <scope>NUCLEOTIDE SEQUENCE</scope>
    <source>
        <strain evidence="5">CCMP281</strain>
    </source>
</reference>
<protein>
    <submittedName>
        <fullName evidence="5">Uncharacterized protein</fullName>
    </submittedName>
</protein>
<accession>A0A7S3B2Z7</accession>
<gene>
    <name evidence="5" type="ORF">HERI1096_LOCUS23430</name>
</gene>
<evidence type="ECO:0000256" key="1">
    <source>
        <dbReference type="ARBA" id="ARBA00008834"/>
    </source>
</evidence>
<evidence type="ECO:0000256" key="3">
    <source>
        <dbReference type="ARBA" id="ARBA00023295"/>
    </source>
</evidence>
<dbReference type="SUPFAM" id="SSF51126">
    <property type="entry name" value="Pectin lyase-like"/>
    <property type="match status" value="1"/>
</dbReference>
<sequence>MPTENVLVERVHASGVGLTIGSIGAHEVRNVTFRDVVMHHTSKGIYIKFRDSGRNGSIRDVLYENIVIDTPSSWPIWIGPAQQDIKGSSGGAYNPCHGDPCSLCWPGPFPSIHTTGNCEAVPGLFSNITLRNISILNPQQSPGVIFGNDSQPIQGLVFDGVRVTNPPSDGAWGEAYYYCRGVASGIAMGGTWPVPPCFLTAR</sequence>
<dbReference type="GO" id="GO:0004650">
    <property type="term" value="F:polygalacturonase activity"/>
    <property type="evidence" value="ECO:0007669"/>
    <property type="project" value="InterPro"/>
</dbReference>
<keyword evidence="2 4" id="KW-0378">Hydrolase</keyword>
<name>A0A7S3B2Z7_9EUKA</name>
<dbReference type="InterPro" id="IPR000743">
    <property type="entry name" value="Glyco_hydro_28"/>
</dbReference>
<dbReference type="InterPro" id="IPR011050">
    <property type="entry name" value="Pectin_lyase_fold/virulence"/>
</dbReference>
<comment type="similarity">
    <text evidence="1 4">Belongs to the glycosyl hydrolase 28 family.</text>
</comment>
<dbReference type="GO" id="GO:0005975">
    <property type="term" value="P:carbohydrate metabolic process"/>
    <property type="evidence" value="ECO:0007669"/>
    <property type="project" value="InterPro"/>
</dbReference>
<dbReference type="Gene3D" id="2.160.20.10">
    <property type="entry name" value="Single-stranded right-handed beta-helix, Pectin lyase-like"/>
    <property type="match status" value="1"/>
</dbReference>
<dbReference type="Pfam" id="PF00295">
    <property type="entry name" value="Glyco_hydro_28"/>
    <property type="match status" value="1"/>
</dbReference>
<evidence type="ECO:0000313" key="5">
    <source>
        <dbReference type="EMBL" id="CAE0122729.1"/>
    </source>
</evidence>
<proteinExistence type="inferred from homology"/>
<organism evidence="5">
    <name type="scientific">Haptolina ericina</name>
    <dbReference type="NCBI Taxonomy" id="156174"/>
    <lineage>
        <taxon>Eukaryota</taxon>
        <taxon>Haptista</taxon>
        <taxon>Haptophyta</taxon>
        <taxon>Prymnesiophyceae</taxon>
        <taxon>Prymnesiales</taxon>
        <taxon>Prymnesiaceae</taxon>
        <taxon>Haptolina</taxon>
    </lineage>
</organism>
<dbReference type="EMBL" id="HBHX01042239">
    <property type="protein sequence ID" value="CAE0122729.1"/>
    <property type="molecule type" value="Transcribed_RNA"/>
</dbReference>